<dbReference type="SUPFAM" id="SSF56349">
    <property type="entry name" value="DNA breaking-rejoining enzymes"/>
    <property type="match status" value="1"/>
</dbReference>
<dbReference type="Pfam" id="PF00589">
    <property type="entry name" value="Phage_integrase"/>
    <property type="match status" value="1"/>
</dbReference>
<comment type="caution">
    <text evidence="6">The sequence shown here is derived from an EMBL/GenBank/DDBJ whole genome shotgun (WGS) entry which is preliminary data.</text>
</comment>
<sequence length="474" mass="54387">MTKITQKTLESLRLDRSGSVIRDEGNLFGRIRAKADDTVAVSFYYRYRFDGKFKDISCGTWPAVSLSQIRANRDAAKLRVTEGVDPVAKKKVEKQEQREAIAVRLAEIEHGKAEGLTVQDMFDAWIADGVRRKDGNAELRRSFNADALPKIGRKEVRALTEHDLRGVLRAMVVRGVNRAAVAMRNNLMQMFAWAEKRQPWRKLFADGNPMELIEIDKIVSPDYDLNNQRDRTLSTEEIRELRDIFRRMHAEYEQADNKRTAVQPLERVVQCAIWIMLSTLCRVGELSMARWEHLNLESGAWFIPRENVKDNASDLTVYLSDFTIERFRQLHKITGKSEWCFPARNKEGYVNVKSMSKQIGDRQTMFKKSLDGGPRKPMKNRRNDNTLVLASGKKGAWTPHDLRRTGATMMQSLGVSMDMIDRCQNHVLAGSKVRRHYLHHDYASEKREAWARLGGQLSAILAAPENVVPFQRKA</sequence>
<evidence type="ECO:0000259" key="5">
    <source>
        <dbReference type="PROSITE" id="PS51898"/>
    </source>
</evidence>
<dbReference type="InterPro" id="IPR050808">
    <property type="entry name" value="Phage_Integrase"/>
</dbReference>
<dbReference type="RefSeq" id="WP_119737885.1">
    <property type="nucleotide sequence ID" value="NZ_QYUN01000002.1"/>
</dbReference>
<keyword evidence="4" id="KW-0233">DNA recombination</keyword>
<feature type="domain" description="Tyr recombinase" evidence="5">
    <location>
        <begin position="228"/>
        <end position="451"/>
    </location>
</feature>
<proteinExistence type="inferred from homology"/>
<dbReference type="Pfam" id="PF13356">
    <property type="entry name" value="Arm-DNA-bind_3"/>
    <property type="match status" value="1"/>
</dbReference>
<comment type="similarity">
    <text evidence="1">Belongs to the 'phage' integrase family.</text>
</comment>
<evidence type="ECO:0000256" key="4">
    <source>
        <dbReference type="ARBA" id="ARBA00023172"/>
    </source>
</evidence>
<keyword evidence="3" id="KW-0238">DNA-binding</keyword>
<keyword evidence="2" id="KW-0229">DNA integration</keyword>
<evidence type="ECO:0000313" key="7">
    <source>
        <dbReference type="Proteomes" id="UP000285190"/>
    </source>
</evidence>
<dbReference type="GO" id="GO:0003677">
    <property type="term" value="F:DNA binding"/>
    <property type="evidence" value="ECO:0007669"/>
    <property type="project" value="UniProtKB-KW"/>
</dbReference>
<organism evidence="6 7">
    <name type="scientific">Noviherbaspirillum cavernae</name>
    <dbReference type="NCBI Taxonomy" id="2320862"/>
    <lineage>
        <taxon>Bacteria</taxon>
        <taxon>Pseudomonadati</taxon>
        <taxon>Pseudomonadota</taxon>
        <taxon>Betaproteobacteria</taxon>
        <taxon>Burkholderiales</taxon>
        <taxon>Oxalobacteraceae</taxon>
        <taxon>Noviherbaspirillum</taxon>
    </lineage>
</organism>
<dbReference type="InterPro" id="IPR010998">
    <property type="entry name" value="Integrase_recombinase_N"/>
</dbReference>
<dbReference type="InterPro" id="IPR025166">
    <property type="entry name" value="Integrase_DNA_bind_dom"/>
</dbReference>
<dbReference type="Gene3D" id="1.10.443.10">
    <property type="entry name" value="Intergrase catalytic core"/>
    <property type="match status" value="1"/>
</dbReference>
<dbReference type="InterPro" id="IPR038488">
    <property type="entry name" value="Integrase_DNA-bd_sf"/>
</dbReference>
<evidence type="ECO:0000256" key="3">
    <source>
        <dbReference type="ARBA" id="ARBA00023125"/>
    </source>
</evidence>
<accession>A0A418X070</accession>
<evidence type="ECO:0000256" key="2">
    <source>
        <dbReference type="ARBA" id="ARBA00022908"/>
    </source>
</evidence>
<keyword evidence="7" id="KW-1185">Reference proteome</keyword>
<dbReference type="Pfam" id="PF22022">
    <property type="entry name" value="Phage_int_M"/>
    <property type="match status" value="1"/>
</dbReference>
<name>A0A418X070_9BURK</name>
<dbReference type="GO" id="GO:0015074">
    <property type="term" value="P:DNA integration"/>
    <property type="evidence" value="ECO:0007669"/>
    <property type="project" value="UniProtKB-KW"/>
</dbReference>
<gene>
    <name evidence="6" type="ORF">D3870_07265</name>
</gene>
<dbReference type="CDD" id="cd00801">
    <property type="entry name" value="INT_P4_C"/>
    <property type="match status" value="1"/>
</dbReference>
<dbReference type="PROSITE" id="PS51898">
    <property type="entry name" value="TYR_RECOMBINASE"/>
    <property type="match status" value="1"/>
</dbReference>
<dbReference type="Proteomes" id="UP000285190">
    <property type="component" value="Unassembled WGS sequence"/>
</dbReference>
<reference evidence="6 7" key="1">
    <citation type="submission" date="2018-09" db="EMBL/GenBank/DDBJ databases">
        <authorList>
            <person name="Zhu H."/>
        </authorList>
    </citation>
    <scope>NUCLEOTIDE SEQUENCE [LARGE SCALE GENOMIC DNA]</scope>
    <source>
        <strain evidence="6 7">K2R10-39</strain>
    </source>
</reference>
<dbReference type="InterPro" id="IPR053876">
    <property type="entry name" value="Phage_int_M"/>
</dbReference>
<dbReference type="InterPro" id="IPR002104">
    <property type="entry name" value="Integrase_catalytic"/>
</dbReference>
<protein>
    <submittedName>
        <fullName evidence="6">Site-specific integrase</fullName>
    </submittedName>
</protein>
<dbReference type="InterPro" id="IPR011010">
    <property type="entry name" value="DNA_brk_join_enz"/>
</dbReference>
<dbReference type="InterPro" id="IPR013762">
    <property type="entry name" value="Integrase-like_cat_sf"/>
</dbReference>
<dbReference type="PANTHER" id="PTHR30629:SF2">
    <property type="entry name" value="PROPHAGE INTEGRASE INTS-RELATED"/>
    <property type="match status" value="1"/>
</dbReference>
<dbReference type="Gene3D" id="3.30.160.390">
    <property type="entry name" value="Integrase, DNA-binding domain"/>
    <property type="match status" value="1"/>
</dbReference>
<dbReference type="Gene3D" id="1.10.150.130">
    <property type="match status" value="1"/>
</dbReference>
<dbReference type="GO" id="GO:0006310">
    <property type="term" value="P:DNA recombination"/>
    <property type="evidence" value="ECO:0007669"/>
    <property type="project" value="UniProtKB-KW"/>
</dbReference>
<dbReference type="EMBL" id="QYUN01000002">
    <property type="protein sequence ID" value="RJG05842.1"/>
    <property type="molecule type" value="Genomic_DNA"/>
</dbReference>
<dbReference type="AlphaFoldDB" id="A0A418X070"/>
<evidence type="ECO:0000313" key="6">
    <source>
        <dbReference type="EMBL" id="RJG05842.1"/>
    </source>
</evidence>
<dbReference type="OrthoDB" id="9775880at2"/>
<dbReference type="PANTHER" id="PTHR30629">
    <property type="entry name" value="PROPHAGE INTEGRASE"/>
    <property type="match status" value="1"/>
</dbReference>
<evidence type="ECO:0000256" key="1">
    <source>
        <dbReference type="ARBA" id="ARBA00008857"/>
    </source>
</evidence>